<comment type="caution">
    <text evidence="11">The sequence shown here is derived from an EMBL/GenBank/DDBJ whole genome shotgun (WGS) entry which is preliminary data.</text>
</comment>
<dbReference type="GO" id="GO:0005524">
    <property type="term" value="F:ATP binding"/>
    <property type="evidence" value="ECO:0007669"/>
    <property type="project" value="UniProtKB-UniRule"/>
</dbReference>
<dbReference type="InterPro" id="IPR014001">
    <property type="entry name" value="Helicase_ATP-bd"/>
</dbReference>
<keyword evidence="2 6" id="KW-0378">Hydrolase</keyword>
<proteinExistence type="inferred from homology"/>
<dbReference type="Pfam" id="PF00270">
    <property type="entry name" value="DEAD"/>
    <property type="match status" value="1"/>
</dbReference>
<dbReference type="InterPro" id="IPR011545">
    <property type="entry name" value="DEAD/DEAH_box_helicase_dom"/>
</dbReference>
<feature type="compositionally biased region" description="Polar residues" evidence="8">
    <location>
        <begin position="607"/>
        <end position="619"/>
    </location>
</feature>
<dbReference type="EC" id="3.6.4.13" evidence="7"/>
<feature type="compositionally biased region" description="Basic and acidic residues" evidence="8">
    <location>
        <begin position="681"/>
        <end position="692"/>
    </location>
</feature>
<keyword evidence="5 7" id="KW-0694">RNA-binding</keyword>
<keyword evidence="12" id="KW-1185">Reference proteome</keyword>
<evidence type="ECO:0000256" key="8">
    <source>
        <dbReference type="SAM" id="MobiDB-lite"/>
    </source>
</evidence>
<dbReference type="InterPro" id="IPR001650">
    <property type="entry name" value="Helicase_C-like"/>
</dbReference>
<evidence type="ECO:0000259" key="10">
    <source>
        <dbReference type="PROSITE" id="PS51194"/>
    </source>
</evidence>
<feature type="compositionally biased region" description="Gly residues" evidence="8">
    <location>
        <begin position="646"/>
        <end position="657"/>
    </location>
</feature>
<name>A0A0F4ZHC4_9PEZI</name>
<dbReference type="EMBL" id="LAEV01000760">
    <property type="protein sequence ID" value="KKA29615.1"/>
    <property type="molecule type" value="Genomic_DNA"/>
</dbReference>
<feature type="compositionally biased region" description="Gly residues" evidence="8">
    <location>
        <begin position="664"/>
        <end position="678"/>
    </location>
</feature>
<dbReference type="SMART" id="SM00490">
    <property type="entry name" value="HELICc"/>
    <property type="match status" value="1"/>
</dbReference>
<feature type="compositionally biased region" description="Low complexity" evidence="8">
    <location>
        <begin position="588"/>
        <end position="606"/>
    </location>
</feature>
<dbReference type="PROSITE" id="PS51192">
    <property type="entry name" value="HELICASE_ATP_BIND_1"/>
    <property type="match status" value="1"/>
</dbReference>
<feature type="region of interest" description="Disordered" evidence="8">
    <location>
        <begin position="636"/>
        <end position="692"/>
    </location>
</feature>
<sequence>MFRQGLRRCAPLRQVAARAAFTAPVASSLLAQRAAQMAIKPSVASLGRALQQFRFMATEAEAAAETEAEPAEAKEEEKATLFADIGNDGLVHPTIIRTIVKGMGYTKMSEVQARTIRPALEGKDLVAQAKTGTGKTIGFLLPTLQRMINEDPRLASRSSRHNASFGDVRGIVLSPTRELAEQIAVEAKKLVYGTGLVVQAAVGGTQKSLMLNRARREGCHLLVATPGRLLDLLQDPRSGLKAPNLAAMVLDEADRMLDVGFSDALRAIGQYLPDPAVKERQTLLFSATIPKDVVSLARSMVRPHNFEFIQTIREDEEPTHARVPQSIVVTHGWYNVIPSVVELMKREIAASKADPESLPFKAILYTPTTAMVDLLYPTLSGVTRDLGRDFSRCFIHGKLTQGQRTRAAENFRAAKSGFLISSDVTARGMDFPNVSHVIQLGLPPSAEQYVHRLGRTGRAGKTGKGFIIVPRYLLSSSRQMLGAFPINPEKTLETATIEPSESSNESHPILSSVAEAYQRADPDTFNTTYLSLLGGIERRTAEDAIASMNDLTRFGFGMSEPPFISEKSAQRLGISRLPGVNLGRRQSFDSSNSDARRSSSPYARRAPTNSDDPFSNMMSSVVDPNAIASSKRHVANFGEDEPNSGGFRGGNRGGYGGRGRDGRSGGFGGRGRSGGFSGRNGRSDRGRWNGRN</sequence>
<evidence type="ECO:0000256" key="3">
    <source>
        <dbReference type="ARBA" id="ARBA00022806"/>
    </source>
</evidence>
<dbReference type="PROSITE" id="PS51194">
    <property type="entry name" value="HELICASE_CTER"/>
    <property type="match status" value="1"/>
</dbReference>
<keyword evidence="1 6" id="KW-0547">Nucleotide-binding</keyword>
<feature type="domain" description="Helicase C-terminal" evidence="10">
    <location>
        <begin position="335"/>
        <end position="533"/>
    </location>
</feature>
<evidence type="ECO:0000256" key="6">
    <source>
        <dbReference type="RuleBase" id="RU000492"/>
    </source>
</evidence>
<evidence type="ECO:0000256" key="1">
    <source>
        <dbReference type="ARBA" id="ARBA00022741"/>
    </source>
</evidence>
<dbReference type="PANTHER" id="PTHR24031">
    <property type="entry name" value="RNA HELICASE"/>
    <property type="match status" value="1"/>
</dbReference>
<gene>
    <name evidence="11" type="ORF">TD95_000682</name>
</gene>
<evidence type="ECO:0000256" key="2">
    <source>
        <dbReference type="ARBA" id="ARBA00022801"/>
    </source>
</evidence>
<dbReference type="Proteomes" id="UP000033483">
    <property type="component" value="Unassembled WGS sequence"/>
</dbReference>
<dbReference type="Gene3D" id="3.40.50.300">
    <property type="entry name" value="P-loop containing nucleotide triphosphate hydrolases"/>
    <property type="match status" value="2"/>
</dbReference>
<evidence type="ECO:0000256" key="5">
    <source>
        <dbReference type="ARBA" id="ARBA00022884"/>
    </source>
</evidence>
<dbReference type="InterPro" id="IPR000629">
    <property type="entry name" value="RNA-helicase_DEAD-box_CS"/>
</dbReference>
<dbReference type="PROSITE" id="PS00039">
    <property type="entry name" value="DEAD_ATP_HELICASE"/>
    <property type="match status" value="1"/>
</dbReference>
<dbReference type="OrthoDB" id="193716at2759"/>
<feature type="domain" description="Helicase ATP-binding" evidence="9">
    <location>
        <begin position="116"/>
        <end position="307"/>
    </location>
</feature>
<dbReference type="Pfam" id="PF00271">
    <property type="entry name" value="Helicase_C"/>
    <property type="match status" value="1"/>
</dbReference>
<dbReference type="GO" id="GO:0003724">
    <property type="term" value="F:RNA helicase activity"/>
    <property type="evidence" value="ECO:0007669"/>
    <property type="project" value="UniProtKB-EC"/>
</dbReference>
<organism evidence="11 12">
    <name type="scientific">Thielaviopsis punctulata</name>
    <dbReference type="NCBI Taxonomy" id="72032"/>
    <lineage>
        <taxon>Eukaryota</taxon>
        <taxon>Fungi</taxon>
        <taxon>Dikarya</taxon>
        <taxon>Ascomycota</taxon>
        <taxon>Pezizomycotina</taxon>
        <taxon>Sordariomycetes</taxon>
        <taxon>Hypocreomycetidae</taxon>
        <taxon>Microascales</taxon>
        <taxon>Ceratocystidaceae</taxon>
        <taxon>Thielaviopsis</taxon>
    </lineage>
</organism>
<evidence type="ECO:0000313" key="11">
    <source>
        <dbReference type="EMBL" id="KKA29615.1"/>
    </source>
</evidence>
<dbReference type="InterPro" id="IPR027417">
    <property type="entry name" value="P-loop_NTPase"/>
</dbReference>
<dbReference type="GO" id="GO:0003723">
    <property type="term" value="F:RNA binding"/>
    <property type="evidence" value="ECO:0007669"/>
    <property type="project" value="UniProtKB-UniRule"/>
</dbReference>
<dbReference type="GO" id="GO:0016787">
    <property type="term" value="F:hydrolase activity"/>
    <property type="evidence" value="ECO:0007669"/>
    <property type="project" value="UniProtKB-KW"/>
</dbReference>
<comment type="catalytic activity">
    <reaction evidence="7">
        <text>ATP + H2O = ADP + phosphate + H(+)</text>
        <dbReference type="Rhea" id="RHEA:13065"/>
        <dbReference type="ChEBI" id="CHEBI:15377"/>
        <dbReference type="ChEBI" id="CHEBI:15378"/>
        <dbReference type="ChEBI" id="CHEBI:30616"/>
        <dbReference type="ChEBI" id="CHEBI:43474"/>
        <dbReference type="ChEBI" id="CHEBI:456216"/>
        <dbReference type="EC" id="3.6.4.13"/>
    </reaction>
</comment>
<keyword evidence="3 6" id="KW-0347">Helicase</keyword>
<comment type="domain">
    <text evidence="7">The Q motif is unique to and characteristic of the DEAD box family of RNA helicases and controls ATP binding and hydrolysis.</text>
</comment>
<evidence type="ECO:0000256" key="4">
    <source>
        <dbReference type="ARBA" id="ARBA00022840"/>
    </source>
</evidence>
<dbReference type="SMART" id="SM00487">
    <property type="entry name" value="DEXDc"/>
    <property type="match status" value="1"/>
</dbReference>
<protein>
    <recommendedName>
        <fullName evidence="7">ATP-dependent RNA helicase</fullName>
        <ecNumber evidence="7">3.6.4.13</ecNumber>
    </recommendedName>
</protein>
<keyword evidence="4 6" id="KW-0067">ATP-binding</keyword>
<accession>A0A0F4ZHC4</accession>
<comment type="similarity">
    <text evidence="6">Belongs to the DEAD box helicase family.</text>
</comment>
<dbReference type="AlphaFoldDB" id="A0A0F4ZHC4"/>
<evidence type="ECO:0000313" key="12">
    <source>
        <dbReference type="Proteomes" id="UP000033483"/>
    </source>
</evidence>
<reference evidence="11 12" key="1">
    <citation type="submission" date="2015-03" db="EMBL/GenBank/DDBJ databases">
        <authorList>
            <person name="Radwan O."/>
            <person name="Al-Naeli F.A."/>
            <person name="Rendon G.A."/>
            <person name="Fields C."/>
        </authorList>
    </citation>
    <scope>NUCLEOTIDE SEQUENCE [LARGE SCALE GENOMIC DNA]</scope>
    <source>
        <strain evidence="11">CR-DP1</strain>
    </source>
</reference>
<dbReference type="SUPFAM" id="SSF52540">
    <property type="entry name" value="P-loop containing nucleoside triphosphate hydrolases"/>
    <property type="match status" value="1"/>
</dbReference>
<evidence type="ECO:0000256" key="7">
    <source>
        <dbReference type="RuleBase" id="RU365068"/>
    </source>
</evidence>
<evidence type="ECO:0000259" key="9">
    <source>
        <dbReference type="PROSITE" id="PS51192"/>
    </source>
</evidence>
<dbReference type="CDD" id="cd18787">
    <property type="entry name" value="SF2_C_DEAD"/>
    <property type="match status" value="1"/>
</dbReference>
<feature type="region of interest" description="Disordered" evidence="8">
    <location>
        <begin position="576"/>
        <end position="620"/>
    </location>
</feature>
<comment type="function">
    <text evidence="7">RNA helicase.</text>
</comment>